<dbReference type="Gene3D" id="2.60.120.10">
    <property type="entry name" value="Jelly Rolls"/>
    <property type="match status" value="1"/>
</dbReference>
<feature type="domain" description="Cyclic nucleotide-binding" evidence="4">
    <location>
        <begin position="26"/>
        <end position="111"/>
    </location>
</feature>
<dbReference type="Pfam" id="PF00027">
    <property type="entry name" value="cNMP_binding"/>
    <property type="match status" value="1"/>
</dbReference>
<proteinExistence type="predicted"/>
<keyword evidence="1" id="KW-0805">Transcription regulation</keyword>
<dbReference type="PROSITE" id="PS50042">
    <property type="entry name" value="CNMP_BINDING_3"/>
    <property type="match status" value="1"/>
</dbReference>
<dbReference type="SUPFAM" id="SSF51206">
    <property type="entry name" value="cAMP-binding domain-like"/>
    <property type="match status" value="1"/>
</dbReference>
<sequence>MEIINEKKTRDNFIRKHELDLCFSDDLLFSLRLIKINAGEYLLTQNSQMTHLYCLVEGKLQVERYEINGNRIIFSFEEAFSVIGDLELFLDNQQVNFGAVQAITPCYLLTLPLNIVQQKALHNTEFLTFICRQLSKKLYHSSILHSQSHYCVEFKLRRYLLFKTQQNGLSFHLEKRDALSAMLGVSTRQLNRALTYLVSINIITLKNKSITILDSEKLAEIKE</sequence>
<name>A0AAJ3LTU4_PROHU</name>
<dbReference type="RefSeq" id="WP_064719875.1">
    <property type="nucleotide sequence ID" value="NZ_LXEV01000022.1"/>
</dbReference>
<keyword evidence="3" id="KW-0804">Transcription</keyword>
<dbReference type="InterPro" id="IPR036390">
    <property type="entry name" value="WH_DNA-bd_sf"/>
</dbReference>
<keyword evidence="6" id="KW-1185">Reference proteome</keyword>
<organism evidence="5 6">
    <name type="scientific">Proteus hauseri ATCC 700826</name>
    <dbReference type="NCBI Taxonomy" id="1354271"/>
    <lineage>
        <taxon>Bacteria</taxon>
        <taxon>Pseudomonadati</taxon>
        <taxon>Pseudomonadota</taxon>
        <taxon>Gammaproteobacteria</taxon>
        <taxon>Enterobacterales</taxon>
        <taxon>Morganellaceae</taxon>
        <taxon>Proteus</taxon>
    </lineage>
</organism>
<dbReference type="InterPro" id="IPR014710">
    <property type="entry name" value="RmlC-like_jellyroll"/>
</dbReference>
<dbReference type="Gene3D" id="1.10.10.10">
    <property type="entry name" value="Winged helix-like DNA-binding domain superfamily/Winged helix DNA-binding domain"/>
    <property type="match status" value="1"/>
</dbReference>
<evidence type="ECO:0000313" key="5">
    <source>
        <dbReference type="EMBL" id="OAT46894.1"/>
    </source>
</evidence>
<dbReference type="InterPro" id="IPR018490">
    <property type="entry name" value="cNMP-bd_dom_sf"/>
</dbReference>
<dbReference type="AlphaFoldDB" id="A0AAJ3LTU4"/>
<protein>
    <submittedName>
        <fullName evidence="5">N-ribosyl nicotinamide Crp family regulator</fullName>
    </submittedName>
</protein>
<dbReference type="Proteomes" id="UP000078250">
    <property type="component" value="Unassembled WGS sequence"/>
</dbReference>
<evidence type="ECO:0000256" key="3">
    <source>
        <dbReference type="ARBA" id="ARBA00023163"/>
    </source>
</evidence>
<evidence type="ECO:0000313" key="6">
    <source>
        <dbReference type="Proteomes" id="UP000078250"/>
    </source>
</evidence>
<reference evidence="5 6" key="1">
    <citation type="submission" date="2016-04" db="EMBL/GenBank/DDBJ databases">
        <title>ATOL: Assembling a taxonomically balanced genome-scale reconstruction of the evolutionary history of the Enterobacteriaceae.</title>
        <authorList>
            <person name="Plunkett G.III."/>
            <person name="Neeno-Eckwall E.C."/>
            <person name="Glasner J.D."/>
            <person name="Perna N.T."/>
        </authorList>
    </citation>
    <scope>NUCLEOTIDE SEQUENCE [LARGE SCALE GENOMIC DNA]</scope>
    <source>
        <strain evidence="5 6">ATCC 700826</strain>
    </source>
</reference>
<dbReference type="GO" id="GO:0006355">
    <property type="term" value="P:regulation of DNA-templated transcription"/>
    <property type="evidence" value="ECO:0007669"/>
    <property type="project" value="InterPro"/>
</dbReference>
<dbReference type="InterPro" id="IPR036388">
    <property type="entry name" value="WH-like_DNA-bd_sf"/>
</dbReference>
<evidence type="ECO:0000256" key="2">
    <source>
        <dbReference type="ARBA" id="ARBA00023125"/>
    </source>
</evidence>
<accession>A0AAJ3LTU4</accession>
<dbReference type="InterPro" id="IPR000595">
    <property type="entry name" value="cNMP-bd_dom"/>
</dbReference>
<dbReference type="EMBL" id="LXEV01000022">
    <property type="protein sequence ID" value="OAT46894.1"/>
    <property type="molecule type" value="Genomic_DNA"/>
</dbReference>
<dbReference type="CDD" id="cd00038">
    <property type="entry name" value="CAP_ED"/>
    <property type="match status" value="1"/>
</dbReference>
<dbReference type="InterPro" id="IPR012318">
    <property type="entry name" value="HTH_CRP"/>
</dbReference>
<keyword evidence="2" id="KW-0238">DNA-binding</keyword>
<evidence type="ECO:0000259" key="4">
    <source>
        <dbReference type="PROSITE" id="PS50042"/>
    </source>
</evidence>
<gene>
    <name evidence="5" type="ORF">M997_1892</name>
</gene>
<dbReference type="GO" id="GO:0003677">
    <property type="term" value="F:DNA binding"/>
    <property type="evidence" value="ECO:0007669"/>
    <property type="project" value="UniProtKB-KW"/>
</dbReference>
<dbReference type="SUPFAM" id="SSF46785">
    <property type="entry name" value="Winged helix' DNA-binding domain"/>
    <property type="match status" value="1"/>
</dbReference>
<dbReference type="Pfam" id="PF13545">
    <property type="entry name" value="HTH_Crp_2"/>
    <property type="match status" value="1"/>
</dbReference>
<comment type="caution">
    <text evidence="5">The sequence shown here is derived from an EMBL/GenBank/DDBJ whole genome shotgun (WGS) entry which is preliminary data.</text>
</comment>
<evidence type="ECO:0000256" key="1">
    <source>
        <dbReference type="ARBA" id="ARBA00023015"/>
    </source>
</evidence>